<accession>A0A172RWU0</accession>
<dbReference type="Proteomes" id="UP000182975">
    <property type="component" value="Unassembled WGS sequence"/>
</dbReference>
<dbReference type="EMBL" id="FOEC01000008">
    <property type="protein sequence ID" value="SEO85298.1"/>
    <property type="molecule type" value="Genomic_DNA"/>
</dbReference>
<sequence length="199" mass="21798">MSDKEAIEQAIKIASTRDGMLKKVVDELSGSSRRARQNSAAVVAGVAKKNPSKVVPYVDQIVDALNRPEAQTRWECLNALTEIVALESRVCDKAIPGAETALFDEDSGPAHLAAMRFLCKLGSTTENRSEKTWPLIDEAIQCYHGDIEFQEMLVAVIGFSEGKLAPAVKEELKARMEFDSKNGKGALKHRAQQIIDNLS</sequence>
<keyword evidence="2" id="KW-1185">Reference proteome</keyword>
<dbReference type="InterPro" id="IPR011989">
    <property type="entry name" value="ARM-like"/>
</dbReference>
<dbReference type="PATRIC" id="fig|79604.3.peg.392"/>
<dbReference type="SUPFAM" id="SSF48371">
    <property type="entry name" value="ARM repeat"/>
    <property type="match status" value="1"/>
</dbReference>
<dbReference type="InterPro" id="IPR016024">
    <property type="entry name" value="ARM-type_fold"/>
</dbReference>
<evidence type="ECO:0008006" key="3">
    <source>
        <dbReference type="Google" id="ProtNLM"/>
    </source>
</evidence>
<proteinExistence type="predicted"/>
<dbReference type="Gene3D" id="1.25.10.10">
    <property type="entry name" value="Leucine-rich Repeat Variant"/>
    <property type="match status" value="1"/>
</dbReference>
<gene>
    <name evidence="1" type="ORF">SAMN02910314_01406</name>
</gene>
<reference evidence="2" key="1">
    <citation type="submission" date="2016-10" db="EMBL/GenBank/DDBJ databases">
        <authorList>
            <person name="Varghese N."/>
        </authorList>
    </citation>
    <scope>NUCLEOTIDE SEQUENCE [LARGE SCALE GENOMIC DNA]</scope>
    <source>
        <strain evidence="2">DSM 21843</strain>
    </source>
</reference>
<evidence type="ECO:0000313" key="1">
    <source>
        <dbReference type="EMBL" id="SEO85298.1"/>
    </source>
</evidence>
<evidence type="ECO:0000313" key="2">
    <source>
        <dbReference type="Proteomes" id="UP000182975"/>
    </source>
</evidence>
<dbReference type="STRING" id="79604.AAY81_01930"/>
<organism evidence="1 2">
    <name type="scientific">Denitrobacterium detoxificans</name>
    <dbReference type="NCBI Taxonomy" id="79604"/>
    <lineage>
        <taxon>Bacteria</taxon>
        <taxon>Bacillati</taxon>
        <taxon>Actinomycetota</taxon>
        <taxon>Coriobacteriia</taxon>
        <taxon>Eggerthellales</taxon>
        <taxon>Eggerthellaceae</taxon>
        <taxon>Denitrobacterium</taxon>
    </lineage>
</organism>
<protein>
    <recommendedName>
        <fullName evidence="3">HEAT repeat-containing protein</fullName>
    </recommendedName>
</protein>
<dbReference type="KEGG" id="ddt:AAY81_01930"/>
<dbReference type="OrthoDB" id="3173255at2"/>
<dbReference type="AlphaFoldDB" id="A0A172RWU0"/>
<name>A0A172RWU0_9ACTN</name>